<accession>A0A1B2E020</accession>
<dbReference type="Gene3D" id="2.60.120.10">
    <property type="entry name" value="Jelly Rolls"/>
    <property type="match status" value="1"/>
</dbReference>
<dbReference type="InterPro" id="IPR037923">
    <property type="entry name" value="HTH-like"/>
</dbReference>
<organism evidence="5">
    <name type="scientific">Paenibacillus ihbetae</name>
    <dbReference type="NCBI Taxonomy" id="1870820"/>
    <lineage>
        <taxon>Bacteria</taxon>
        <taxon>Bacillati</taxon>
        <taxon>Bacillota</taxon>
        <taxon>Bacilli</taxon>
        <taxon>Bacillales</taxon>
        <taxon>Paenibacillaceae</taxon>
        <taxon>Paenibacillus</taxon>
    </lineage>
</organism>
<dbReference type="InterPro" id="IPR020449">
    <property type="entry name" value="Tscrpt_reg_AraC-type_HTH"/>
</dbReference>
<dbReference type="SUPFAM" id="SSF46689">
    <property type="entry name" value="Homeodomain-like"/>
    <property type="match status" value="2"/>
</dbReference>
<evidence type="ECO:0000313" key="5">
    <source>
        <dbReference type="EMBL" id="ANY73301.1"/>
    </source>
</evidence>
<dbReference type="Pfam" id="PF02311">
    <property type="entry name" value="AraC_binding"/>
    <property type="match status" value="1"/>
</dbReference>
<proteinExistence type="predicted"/>
<dbReference type="PROSITE" id="PS01124">
    <property type="entry name" value="HTH_ARAC_FAMILY_2"/>
    <property type="match status" value="1"/>
</dbReference>
<evidence type="ECO:0000256" key="1">
    <source>
        <dbReference type="ARBA" id="ARBA00023015"/>
    </source>
</evidence>
<dbReference type="Pfam" id="PF12833">
    <property type="entry name" value="HTH_18"/>
    <property type="match status" value="1"/>
</dbReference>
<evidence type="ECO:0000256" key="2">
    <source>
        <dbReference type="ARBA" id="ARBA00023125"/>
    </source>
</evidence>
<dbReference type="SMART" id="SM00342">
    <property type="entry name" value="HTH_ARAC"/>
    <property type="match status" value="1"/>
</dbReference>
<dbReference type="InterPro" id="IPR009057">
    <property type="entry name" value="Homeodomain-like_sf"/>
</dbReference>
<dbReference type="GO" id="GO:0043565">
    <property type="term" value="F:sequence-specific DNA binding"/>
    <property type="evidence" value="ECO:0007669"/>
    <property type="project" value="InterPro"/>
</dbReference>
<dbReference type="InterPro" id="IPR018060">
    <property type="entry name" value="HTH_AraC"/>
</dbReference>
<feature type="domain" description="HTH araC/xylS-type" evidence="4">
    <location>
        <begin position="185"/>
        <end position="283"/>
    </location>
</feature>
<protein>
    <submittedName>
        <fullName evidence="5">AraC family transcriptional regulator</fullName>
    </submittedName>
</protein>
<dbReference type="GO" id="GO:0003700">
    <property type="term" value="F:DNA-binding transcription factor activity"/>
    <property type="evidence" value="ECO:0007669"/>
    <property type="project" value="InterPro"/>
</dbReference>
<dbReference type="EMBL" id="CP016809">
    <property type="protein sequence ID" value="ANY73301.1"/>
    <property type="molecule type" value="Genomic_DNA"/>
</dbReference>
<evidence type="ECO:0000259" key="4">
    <source>
        <dbReference type="PROSITE" id="PS01124"/>
    </source>
</evidence>
<keyword evidence="3" id="KW-0804">Transcription</keyword>
<dbReference type="PANTHER" id="PTHR43280:SF28">
    <property type="entry name" value="HTH-TYPE TRANSCRIPTIONAL ACTIVATOR RHAS"/>
    <property type="match status" value="1"/>
</dbReference>
<evidence type="ECO:0000256" key="3">
    <source>
        <dbReference type="ARBA" id="ARBA00023163"/>
    </source>
</evidence>
<keyword evidence="1" id="KW-0805">Transcription regulation</keyword>
<dbReference type="PROSITE" id="PS00041">
    <property type="entry name" value="HTH_ARAC_FAMILY_1"/>
    <property type="match status" value="1"/>
</dbReference>
<dbReference type="InterPro" id="IPR003313">
    <property type="entry name" value="AraC-bd"/>
</dbReference>
<dbReference type="PRINTS" id="PR00032">
    <property type="entry name" value="HTHARAC"/>
</dbReference>
<dbReference type="InterPro" id="IPR018062">
    <property type="entry name" value="HTH_AraC-typ_CS"/>
</dbReference>
<gene>
    <name evidence="5" type="ORF">BBD41_12315</name>
</gene>
<reference evidence="5" key="1">
    <citation type="submission" date="2016-08" db="EMBL/GenBank/DDBJ databases">
        <title>Complete Genome Seqeunce of Paenibacillus sp. nov. IHBB 9852 from high altitute lake of Indian trans-Himalayas.</title>
        <authorList>
            <person name="Kiran S."/>
            <person name="Swarnkar M.K."/>
            <person name="Rana A."/>
            <person name="Tewari R."/>
            <person name="Gulati A."/>
        </authorList>
    </citation>
    <scope>NUCLEOTIDE SEQUENCE [LARGE SCALE GENOMIC DNA]</scope>
    <source>
        <strain evidence="5">IHBB 9852</strain>
    </source>
</reference>
<sequence length="286" mass="33200">MVRPFKAEYRDPGGYLDIEYDRRIGYFSMATDHLHDHYELYYLLSGERIYFIKDRSYRVMAGDLVFVDRNAVHKTLDSGRPDHDRVVLYISPGLFGDLSVSPELEESLLEPFRWEVPLLRLPTAEGEAIRRIVDEMVGEMIRPQAGSGQLLRHRALELLLQVYRGRHLGQVRPADTEPALHPKAQAIVQYLNRHYQSPVTLTGVAEDFRISPYYLSRLFKQMTGFTFSDYVNLLRIKEAQRLLRESGDSVTDVALHAGFGNFSHFGKVFKRTVGMSPREYRRQYRP</sequence>
<dbReference type="AlphaFoldDB" id="A0A1B2E020"/>
<dbReference type="RefSeq" id="WP_099477771.1">
    <property type="nucleotide sequence ID" value="NZ_CP016809.1"/>
</dbReference>
<dbReference type="InterPro" id="IPR014710">
    <property type="entry name" value="RmlC-like_jellyroll"/>
</dbReference>
<dbReference type="SUPFAM" id="SSF51215">
    <property type="entry name" value="Regulatory protein AraC"/>
    <property type="match status" value="1"/>
</dbReference>
<name>A0A1B2E020_9BACL</name>
<keyword evidence="2" id="KW-0238">DNA-binding</keyword>
<dbReference type="PANTHER" id="PTHR43280">
    <property type="entry name" value="ARAC-FAMILY TRANSCRIPTIONAL REGULATOR"/>
    <property type="match status" value="1"/>
</dbReference>
<dbReference type="KEGG" id="pib:BBD41_12315"/>
<dbReference type="Gene3D" id="1.10.10.60">
    <property type="entry name" value="Homeodomain-like"/>
    <property type="match status" value="2"/>
</dbReference>